<keyword evidence="6 10" id="KW-0378">Hydrolase</keyword>
<gene>
    <name evidence="15" type="ORF">I6J18_01990</name>
</gene>
<dbReference type="PROSITE" id="PS00136">
    <property type="entry name" value="SUBTILASE_ASP"/>
    <property type="match status" value="1"/>
</dbReference>
<evidence type="ECO:0000256" key="8">
    <source>
        <dbReference type="ARBA" id="ARBA00022837"/>
    </source>
</evidence>
<sequence>MKKKQPWLQTMATIALAASAVLPGVPVSAEEPKSTKTEQLIVKYKHDETLSSKQKKNIGVETVKENDEVGLYDVKEDTVDTTITEIEKMDNVEYVEKNVTYKTAETIEPNDTYYKNQWNLPAIEAQEGWESIEDSSNLVKVAVLDTGVQDTHEDLTGRVLEGKTFVDGYQETYQGDDQGHGTFVSGIIAANANNEKGITGVAGDANVSILPVKVMNKSGVGDAYNIASGIDYAVAQGVDVINMSLSGEYSETIETAVKKATDKGIVVVAASGNGGGNADASYPAALPNVLSVGAIAPKDQVYERSNYGSTLDIVAPGVSVLSTSLLGDLGTDAGRYSTGSGTSYAAPHVAAVAALYKLKHPEATASQVEEALTSTATDLNEEGWDEKTGHGKLNAKAALADDVEIPSLAFVLPKKNANVVGTTTVQIAINDPSTSKTTFYTDEVNEKNRIGEAETANVASVQIKWDTTKLTDGTHQLIAIAVDANGKELSRTSNTVKILNTPQSGYMFTVTTPSGTIAKGASVKLYEKVQTEDSDEYSYAELWTGTTDTEGALRVPSHVGTDLKNLQVVVQGKFDTADGNSWFMYSREVASSGAITLKSDNTVPVKLNTLDEGGKEIPGAQYFLAMKDDHQTTLGSTTMINEKDAKEAPTVYVDKGAYNVFSYHKTAGKTYFLSNTTAEINDTSTISFDSREAGEAAIDNSDNGLENGILYLYNDAISEAIGSDEVITGQKFFVSPGDYEYLVDAEVKDPDGGENWVYVFANDKTKAVVQKGKKTIIKAGGKLDITKFEPDQESLKRYYTQRGLTYIERPYPNIAYKLDRAFYTKQVFGDEYGNKLSGMYRGSLNSEDALYKKDVVTGKTVSIGNDDEAQIETINFGDIYSKYKVTRLSDQKVMLDSFDKNPTNPANRQYYFYSFWVTSSSDVTQGKYEISLTLDKSPLAPKGLFKALNIDMQDSGTTMQVKNAAGNNVPAYITINTLEKDEDGELDWVQSYGQNTDTSKSLSLPSNLALSDEKNGNMAIIRYLQPSGEYSYIFRQFSTLEELETINIPANMQKVSVSAKDGDEKLEKISTRLWMIKKPVTIDGQTSYPTANNLQNYKYDSVYLEPGNFVIEGNYVSLPDENNQKDNYYFLESDVDVKDSGTNTVEFDKADLAQVKVTADATGYSDVRGAIVYPYNKYSSSFIKTLRVGHTFYVPSNLAMDLEVQLGFGDNESANKIWNYFLSKGSQTFHPAQQVNWKVGGDLKANIALSKTKLVPGEKLSGTTSFEDAYGNTVSSVLVNQTTDYSIADDALVAYEKQSNGQIVEKAIKSDYTISHGGTTAAATSVKPVLRIYNTKGEKVAEHASLDFYEHIHTELTHANGQYRAELALAASPKGPIASAKETGHFQIGEDTSIPGVTPPVIPEPDEEKPVLTPEVKLPTVSTISDRTTVIKGKTIPKAVVTLKNGKKIVNTAKADKNGQYSMKIAKQKAGTKLTLSATLTGYKASKTKTITVIDKTAPTVKVNAVTDHSTAVTIKTEKNAMITFTAKGMTYTKPVYKKGTYTLKIAKLPANTKWTVNVHDQAGNITKKTGVVVDKTAPKAATVQKVTTKTTVVKGKAEKKATVTIYKGKKKLKAGKVSQKGTFSIKIAKQKEGTSLHIVVQDAAKNKSKITKMVVTK</sequence>
<dbReference type="InterPro" id="IPR023827">
    <property type="entry name" value="Peptidase_S8_Asp-AS"/>
</dbReference>
<evidence type="ECO:0000256" key="10">
    <source>
        <dbReference type="PROSITE-ProRule" id="PRU01240"/>
    </source>
</evidence>
<dbReference type="SUPFAM" id="SSF52743">
    <property type="entry name" value="Subtilisin-like"/>
    <property type="match status" value="1"/>
</dbReference>
<evidence type="ECO:0000256" key="5">
    <source>
        <dbReference type="ARBA" id="ARBA00022670"/>
    </source>
</evidence>
<proteinExistence type="inferred from homology"/>
<reference evidence="15 16" key="1">
    <citation type="submission" date="2021-01" db="EMBL/GenBank/DDBJ databases">
        <title>FDA dAtabase for Regulatory Grade micrObial Sequences (FDA-ARGOS): Supporting development and validation of Infectious Disease Dx tests.</title>
        <authorList>
            <person name="Nelson B."/>
            <person name="Plummer A."/>
            <person name="Tallon L."/>
            <person name="Sadzewicz L."/>
            <person name="Zhao X."/>
            <person name="Boylan J."/>
            <person name="Ott S."/>
            <person name="Bowen H."/>
            <person name="Vavikolanu K."/>
            <person name="Mehta A."/>
            <person name="Aluvathingal J."/>
            <person name="Nadendla S."/>
            <person name="Myers T."/>
            <person name="Yan Y."/>
            <person name="Sichtig H."/>
        </authorList>
    </citation>
    <scope>NUCLEOTIDE SEQUENCE [LARGE SCALE GENOMIC DNA]</scope>
    <source>
        <strain evidence="15 16">FDAARGOS_1161</strain>
    </source>
</reference>
<feature type="chain" id="PRO_5036755793" evidence="12">
    <location>
        <begin position="30"/>
        <end position="1658"/>
    </location>
</feature>
<accession>A0A974S0N6</accession>
<evidence type="ECO:0000256" key="9">
    <source>
        <dbReference type="PIRSR" id="PIRSR615500-1"/>
    </source>
</evidence>
<dbReference type="PROSITE" id="PS00137">
    <property type="entry name" value="SUBTILASE_HIS"/>
    <property type="match status" value="1"/>
</dbReference>
<evidence type="ECO:0000256" key="12">
    <source>
        <dbReference type="SAM" id="SignalP"/>
    </source>
</evidence>
<dbReference type="KEGG" id="ppsr:I6J18_01990"/>
<dbReference type="Proteomes" id="UP000595254">
    <property type="component" value="Chromosome"/>
</dbReference>
<dbReference type="GO" id="GO:0004252">
    <property type="term" value="F:serine-type endopeptidase activity"/>
    <property type="evidence" value="ECO:0007669"/>
    <property type="project" value="UniProtKB-UniRule"/>
</dbReference>
<dbReference type="InterPro" id="IPR022398">
    <property type="entry name" value="Peptidase_S8_His-AS"/>
</dbReference>
<dbReference type="Pfam" id="PF17936">
    <property type="entry name" value="Big_6"/>
    <property type="match status" value="2"/>
</dbReference>
<dbReference type="EMBL" id="CP068053">
    <property type="protein sequence ID" value="QQT00729.1"/>
    <property type="molecule type" value="Genomic_DNA"/>
</dbReference>
<keyword evidence="12" id="KW-0732">Signal</keyword>
<evidence type="ECO:0000256" key="4">
    <source>
        <dbReference type="ARBA" id="ARBA00022525"/>
    </source>
</evidence>
<feature type="active site" description="Charge relay system" evidence="9 10">
    <location>
        <position position="145"/>
    </location>
</feature>
<keyword evidence="5 10" id="KW-0645">Protease</keyword>
<evidence type="ECO:0000256" key="3">
    <source>
        <dbReference type="ARBA" id="ARBA00011073"/>
    </source>
</evidence>
<dbReference type="PROSITE" id="PS00138">
    <property type="entry name" value="SUBTILASE_SER"/>
    <property type="match status" value="1"/>
</dbReference>
<name>A0A974S0N6_PERPY</name>
<dbReference type="InterPro" id="IPR013783">
    <property type="entry name" value="Ig-like_fold"/>
</dbReference>
<keyword evidence="4" id="KW-0964">Secreted</keyword>
<dbReference type="InterPro" id="IPR050131">
    <property type="entry name" value="Peptidase_S8_subtilisin-like"/>
</dbReference>
<dbReference type="PROSITE" id="PS51892">
    <property type="entry name" value="SUBTILASE"/>
    <property type="match status" value="1"/>
</dbReference>
<evidence type="ECO:0000256" key="6">
    <source>
        <dbReference type="ARBA" id="ARBA00022801"/>
    </source>
</evidence>
<dbReference type="RefSeq" id="WP_201647840.1">
    <property type="nucleotide sequence ID" value="NZ_CP068053.1"/>
</dbReference>
<comment type="cofactor">
    <cofactor evidence="1">
        <name>Ca(2+)</name>
        <dbReference type="ChEBI" id="CHEBI:29108"/>
    </cofactor>
</comment>
<dbReference type="Gene3D" id="2.60.40.10">
    <property type="entry name" value="Immunoglobulins"/>
    <property type="match status" value="4"/>
</dbReference>
<feature type="active site" description="Charge relay system" evidence="9 10">
    <location>
        <position position="343"/>
    </location>
</feature>
<dbReference type="InterPro" id="IPR041498">
    <property type="entry name" value="Big_6"/>
</dbReference>
<evidence type="ECO:0000259" key="13">
    <source>
        <dbReference type="Pfam" id="PF00082"/>
    </source>
</evidence>
<dbReference type="PANTHER" id="PTHR43806">
    <property type="entry name" value="PEPTIDASE S8"/>
    <property type="match status" value="1"/>
</dbReference>
<protein>
    <submittedName>
        <fullName evidence="15">S8 family serine peptidase</fullName>
    </submittedName>
</protein>
<feature type="domain" description="Bacterial Ig" evidence="14">
    <location>
        <begin position="1578"/>
        <end position="1656"/>
    </location>
</feature>
<feature type="signal peptide" evidence="12">
    <location>
        <begin position="1"/>
        <end position="29"/>
    </location>
</feature>
<feature type="active site" description="Charge relay system" evidence="9 10">
    <location>
        <position position="180"/>
    </location>
</feature>
<dbReference type="Pfam" id="PF00082">
    <property type="entry name" value="Peptidase_S8"/>
    <property type="match status" value="1"/>
</dbReference>
<dbReference type="InterPro" id="IPR036852">
    <property type="entry name" value="Peptidase_S8/S53_dom_sf"/>
</dbReference>
<dbReference type="InterPro" id="IPR023828">
    <property type="entry name" value="Peptidase_S8_Ser-AS"/>
</dbReference>
<evidence type="ECO:0000256" key="11">
    <source>
        <dbReference type="RuleBase" id="RU003355"/>
    </source>
</evidence>
<evidence type="ECO:0000256" key="7">
    <source>
        <dbReference type="ARBA" id="ARBA00022825"/>
    </source>
</evidence>
<evidence type="ECO:0000313" key="15">
    <source>
        <dbReference type="EMBL" id="QQT00729.1"/>
    </source>
</evidence>
<keyword evidence="8" id="KW-0106">Calcium</keyword>
<dbReference type="PANTHER" id="PTHR43806:SF11">
    <property type="entry name" value="CEREVISIN-RELATED"/>
    <property type="match status" value="1"/>
</dbReference>
<dbReference type="PRINTS" id="PR00723">
    <property type="entry name" value="SUBTILISIN"/>
</dbReference>
<evidence type="ECO:0000259" key="14">
    <source>
        <dbReference type="Pfam" id="PF17936"/>
    </source>
</evidence>
<dbReference type="GO" id="GO:0005576">
    <property type="term" value="C:extracellular region"/>
    <property type="evidence" value="ECO:0007669"/>
    <property type="project" value="UniProtKB-SubCell"/>
</dbReference>
<evidence type="ECO:0000256" key="1">
    <source>
        <dbReference type="ARBA" id="ARBA00001913"/>
    </source>
</evidence>
<dbReference type="Pfam" id="PF17957">
    <property type="entry name" value="Big_7"/>
    <property type="match status" value="1"/>
</dbReference>
<comment type="subcellular location">
    <subcellularLocation>
        <location evidence="2">Secreted</location>
    </subcellularLocation>
</comment>
<dbReference type="Gene3D" id="3.40.50.200">
    <property type="entry name" value="Peptidase S8/S53 domain"/>
    <property type="match status" value="1"/>
</dbReference>
<keyword evidence="7 10" id="KW-0720">Serine protease</keyword>
<dbReference type="InterPro" id="IPR015500">
    <property type="entry name" value="Peptidase_S8_subtilisin-rel"/>
</dbReference>
<keyword evidence="16" id="KW-1185">Reference proteome</keyword>
<feature type="domain" description="Peptidase S8/S53" evidence="13">
    <location>
        <begin position="139"/>
        <end position="391"/>
    </location>
</feature>
<comment type="similarity">
    <text evidence="3 10 11">Belongs to the peptidase S8 family.</text>
</comment>
<dbReference type="GO" id="GO:0006508">
    <property type="term" value="P:proteolysis"/>
    <property type="evidence" value="ECO:0007669"/>
    <property type="project" value="UniProtKB-KW"/>
</dbReference>
<organism evidence="15 16">
    <name type="scientific">Peribacillus psychrosaccharolyticus</name>
    <name type="common">Bacillus psychrosaccharolyticus</name>
    <dbReference type="NCBI Taxonomy" id="1407"/>
    <lineage>
        <taxon>Bacteria</taxon>
        <taxon>Bacillati</taxon>
        <taxon>Bacillota</taxon>
        <taxon>Bacilli</taxon>
        <taxon>Bacillales</taxon>
        <taxon>Bacillaceae</taxon>
        <taxon>Peribacillus</taxon>
    </lineage>
</organism>
<dbReference type="InterPro" id="IPR000209">
    <property type="entry name" value="Peptidase_S8/S53_dom"/>
</dbReference>
<evidence type="ECO:0000313" key="16">
    <source>
        <dbReference type="Proteomes" id="UP000595254"/>
    </source>
</evidence>
<evidence type="ECO:0000256" key="2">
    <source>
        <dbReference type="ARBA" id="ARBA00004613"/>
    </source>
</evidence>
<feature type="domain" description="Bacterial Ig" evidence="14">
    <location>
        <begin position="1419"/>
        <end position="1495"/>
    </location>
</feature>